<organism evidence="2 3">
    <name type="scientific">Paenibacillus uliginis N3/975</name>
    <dbReference type="NCBI Taxonomy" id="1313296"/>
    <lineage>
        <taxon>Bacteria</taxon>
        <taxon>Bacillati</taxon>
        <taxon>Bacillota</taxon>
        <taxon>Bacilli</taxon>
        <taxon>Bacillales</taxon>
        <taxon>Paenibacillaceae</taxon>
        <taxon>Paenibacillus</taxon>
    </lineage>
</organism>
<sequence>MAEAINYRMNLVIDPKNVIKANRELRAMERYFERIQGRVLKIGRTRMVPEIVLKDSASKGLDSLYEKFNRVKSQVIQASANVNLNVKQSAAANVNPNIQMDFSPMVQALQANTEAVTNLTSTLESLELGGGAAEKESSWLDKVATFSGAVALFGGGVKSFGELPKKRKAVRDAWEGKPEKTKGIIVRRKNKDTLPSETRVEKAKRVKLQNKGRLTTAVGDLIGTAGSAGKGIFGGISELWKSGKDLFGGNSGIVSGIDSGAAKKSMPSNVAKVAPKSSMGSGFMKGFGKRLLGPLAFAADVASIASAEPGKERAKAIGSTVGGGAGAAIGGFIGSIIPGAGTFIGSALGGAAGSWIGEKAGGLISDVGSWIGEKAGGLISGAGSKIKEGASKVSDWFSSKFSFGKKKNPAEDIAEIPSSIRRPTTPAASQAISNALALARPSAPSSAPGPFIPGPVLPTAFAPAPYPGLISPYGPMPPASMAPSLSGGPRMGPAANGNPNATGNKMTPQVVQISPEQMTALSGFLKDFKTETTMNYNLPPGAVQVTVHEEHPVDVEGLILQIGQRLRAEFNKATQNRKPAPKAYV</sequence>
<protein>
    <recommendedName>
        <fullName evidence="4">Tail tape measure protein</fullName>
    </recommendedName>
</protein>
<proteinExistence type="predicted"/>
<accession>A0A1X7GNB8</accession>
<evidence type="ECO:0000313" key="2">
    <source>
        <dbReference type="EMBL" id="SMF72332.1"/>
    </source>
</evidence>
<dbReference type="STRING" id="1313296.SAMN05661091_0854"/>
<dbReference type="Proteomes" id="UP000192940">
    <property type="component" value="Chromosome I"/>
</dbReference>
<evidence type="ECO:0000256" key="1">
    <source>
        <dbReference type="SAM" id="MobiDB-lite"/>
    </source>
</evidence>
<name>A0A1X7GNB8_9BACL</name>
<dbReference type="AlphaFoldDB" id="A0A1X7GNB8"/>
<dbReference type="EMBL" id="LT840184">
    <property type="protein sequence ID" value="SMF72332.1"/>
    <property type="molecule type" value="Genomic_DNA"/>
</dbReference>
<keyword evidence="3" id="KW-1185">Reference proteome</keyword>
<reference evidence="2 3" key="1">
    <citation type="submission" date="2017-04" db="EMBL/GenBank/DDBJ databases">
        <authorList>
            <person name="Afonso C.L."/>
            <person name="Miller P.J."/>
            <person name="Scott M.A."/>
            <person name="Spackman E."/>
            <person name="Goraichik I."/>
            <person name="Dimitrov K.M."/>
            <person name="Suarez D.L."/>
            <person name="Swayne D.E."/>
        </authorList>
    </citation>
    <scope>NUCLEOTIDE SEQUENCE [LARGE SCALE GENOMIC DNA]</scope>
    <source>
        <strain evidence="2 3">N3/975</strain>
    </source>
</reference>
<gene>
    <name evidence="2" type="ORF">SAMN05661091_0854</name>
</gene>
<evidence type="ECO:0000313" key="3">
    <source>
        <dbReference type="Proteomes" id="UP000192940"/>
    </source>
</evidence>
<feature type="region of interest" description="Disordered" evidence="1">
    <location>
        <begin position="481"/>
        <end position="504"/>
    </location>
</feature>
<evidence type="ECO:0008006" key="4">
    <source>
        <dbReference type="Google" id="ProtNLM"/>
    </source>
</evidence>
<dbReference type="RefSeq" id="WP_208917903.1">
    <property type="nucleotide sequence ID" value="NZ_LT840184.1"/>
</dbReference>